<dbReference type="InterPro" id="IPR038516">
    <property type="entry name" value="AAR2_N_sf"/>
</dbReference>
<keyword evidence="6" id="KW-1185">Reference proteome</keyword>
<dbReference type="AlphaFoldDB" id="A0AAX4JWK6"/>
<feature type="domain" description="AAR2 C-terminal" evidence="3">
    <location>
        <begin position="195"/>
        <end position="388"/>
    </location>
</feature>
<accession>A0AAX4JWK6</accession>
<dbReference type="InterPro" id="IPR038514">
    <property type="entry name" value="AAR2_C_sf"/>
</dbReference>
<feature type="region of interest" description="Disordered" evidence="2">
    <location>
        <begin position="395"/>
        <end position="425"/>
    </location>
</feature>
<evidence type="ECO:0000256" key="2">
    <source>
        <dbReference type="SAM" id="MobiDB-lite"/>
    </source>
</evidence>
<feature type="domain" description="AAR2 N-terminal" evidence="4">
    <location>
        <begin position="16"/>
        <end position="142"/>
    </location>
</feature>
<dbReference type="PANTHER" id="PTHR12689:SF4">
    <property type="entry name" value="PROTEIN AAR2 HOMOLOG"/>
    <property type="match status" value="1"/>
</dbReference>
<dbReference type="PANTHER" id="PTHR12689">
    <property type="entry name" value="A1 CISTRON SPLICING FACTOR AAR2-RELATED"/>
    <property type="match status" value="1"/>
</dbReference>
<dbReference type="RefSeq" id="XP_066075976.1">
    <property type="nucleotide sequence ID" value="XM_066219879.1"/>
</dbReference>
<dbReference type="InterPro" id="IPR007946">
    <property type="entry name" value="AAR2"/>
</dbReference>
<protein>
    <recommendedName>
        <fullName evidence="7">A1 cistron-splicing factor AAR2</fullName>
    </recommendedName>
</protein>
<evidence type="ECO:0000313" key="6">
    <source>
        <dbReference type="Proteomes" id="UP001355207"/>
    </source>
</evidence>
<dbReference type="Pfam" id="PF05282">
    <property type="entry name" value="AAR2"/>
    <property type="match status" value="1"/>
</dbReference>
<name>A0AAX4JWK6_9TREE</name>
<evidence type="ECO:0008006" key="7">
    <source>
        <dbReference type="Google" id="ProtNLM"/>
    </source>
</evidence>
<dbReference type="Gene3D" id="1.25.40.550">
    <property type="entry name" value="Aar2, C-terminal domain-like"/>
    <property type="match status" value="1"/>
</dbReference>
<gene>
    <name evidence="5" type="ORF">L201_004131</name>
</gene>
<dbReference type="Gene3D" id="2.60.34.20">
    <property type="match status" value="1"/>
</dbReference>
<dbReference type="CDD" id="cd13777">
    <property type="entry name" value="Aar2_N"/>
    <property type="match status" value="1"/>
</dbReference>
<dbReference type="InterPro" id="IPR033647">
    <property type="entry name" value="Aar2_N"/>
</dbReference>
<evidence type="ECO:0000256" key="1">
    <source>
        <dbReference type="ARBA" id="ARBA00006281"/>
    </source>
</evidence>
<dbReference type="Proteomes" id="UP001355207">
    <property type="component" value="Chromosome 5"/>
</dbReference>
<organism evidence="5 6">
    <name type="scientific">Kwoniella dendrophila CBS 6074</name>
    <dbReference type="NCBI Taxonomy" id="1295534"/>
    <lineage>
        <taxon>Eukaryota</taxon>
        <taxon>Fungi</taxon>
        <taxon>Dikarya</taxon>
        <taxon>Basidiomycota</taxon>
        <taxon>Agaricomycotina</taxon>
        <taxon>Tremellomycetes</taxon>
        <taxon>Tremellales</taxon>
        <taxon>Cryptococcaceae</taxon>
        <taxon>Kwoniella</taxon>
    </lineage>
</organism>
<dbReference type="GO" id="GO:0000244">
    <property type="term" value="P:spliceosomal tri-snRNP complex assembly"/>
    <property type="evidence" value="ECO:0007669"/>
    <property type="project" value="TreeGrafter"/>
</dbReference>
<feature type="compositionally biased region" description="Acidic residues" evidence="2">
    <location>
        <begin position="403"/>
        <end position="417"/>
    </location>
</feature>
<reference evidence="5 6" key="1">
    <citation type="submission" date="2024-01" db="EMBL/GenBank/DDBJ databases">
        <title>Comparative genomics of Cryptococcus and Kwoniella reveals pathogenesis evolution and contrasting modes of karyotype evolution via chromosome fusion or intercentromeric recombination.</title>
        <authorList>
            <person name="Coelho M.A."/>
            <person name="David-Palma M."/>
            <person name="Shea T."/>
            <person name="Bowers K."/>
            <person name="McGinley-Smith S."/>
            <person name="Mohammad A.W."/>
            <person name="Gnirke A."/>
            <person name="Yurkov A.M."/>
            <person name="Nowrousian M."/>
            <person name="Sun S."/>
            <person name="Cuomo C.A."/>
            <person name="Heitman J."/>
        </authorList>
    </citation>
    <scope>NUCLEOTIDE SEQUENCE [LARGE SCALE GENOMIC DNA]</scope>
    <source>
        <strain evidence="5 6">CBS 6074</strain>
    </source>
</reference>
<dbReference type="EMBL" id="CP144102">
    <property type="protein sequence ID" value="WWC89213.1"/>
    <property type="molecule type" value="Genomic_DNA"/>
</dbReference>
<dbReference type="InterPro" id="IPR033648">
    <property type="entry name" value="AAR2_C"/>
</dbReference>
<evidence type="ECO:0000259" key="3">
    <source>
        <dbReference type="Pfam" id="PF05282"/>
    </source>
</evidence>
<dbReference type="CDD" id="cd13778">
    <property type="entry name" value="Aar2_C"/>
    <property type="match status" value="1"/>
</dbReference>
<dbReference type="Pfam" id="PF20981">
    <property type="entry name" value="AAR2_1st"/>
    <property type="match status" value="1"/>
</dbReference>
<dbReference type="GeneID" id="91094801"/>
<evidence type="ECO:0000259" key="4">
    <source>
        <dbReference type="Pfam" id="PF20981"/>
    </source>
</evidence>
<evidence type="ECO:0000313" key="5">
    <source>
        <dbReference type="EMBL" id="WWC89213.1"/>
    </source>
</evidence>
<sequence length="425" mass="48238">MNDLTQDQAQALWSAGGFLIFSGLPEGSEFGIDGTYNIIRKSFNGIKFLPPGIHFITWSINQTGTNTGTPPIKNGLIKYFEPKERFLIRYNPDLENIEFLKNEIITDDKLRSIDSELASYQFHNLEQWKSLISKITKDDLHNVINGDTNNNNERILDGLVTVIGEEEDSIEYKKFTDPSSNEEKDSNTNHDSLNFVRFNLKKSWKKGEMIGEEITKYSKDKSWLLGNVIQEQLGGDPIKLISQLQLSFILLLHLSSYSSLLVYKRILSLLCQSSTFLITPNQYLGQTSTSSKSALTITTISKKVQELYKSLTETLVIQIDSIPDGTFDTELPELDSFYLDQIESLRKNLILAIKGTKDIQGWNEAVANDMRKSWKGLKIIASKWGWEINDLITSNSDNAYNGQEDEEESEESEEEGEYAPVIVEL</sequence>
<proteinExistence type="inferred from homology"/>
<comment type="similarity">
    <text evidence="1">Belongs to the AAR2 family.</text>
</comment>